<reference evidence="5" key="1">
    <citation type="journal article" date="2014" name="Front. Microbiol.">
        <title>High frequency of phylogenetically diverse reductive dehalogenase-homologous genes in deep subseafloor sedimentary metagenomes.</title>
        <authorList>
            <person name="Kawai M."/>
            <person name="Futagami T."/>
            <person name="Toyoda A."/>
            <person name="Takaki Y."/>
            <person name="Nishi S."/>
            <person name="Hori S."/>
            <person name="Arai W."/>
            <person name="Tsubouchi T."/>
            <person name="Morono Y."/>
            <person name="Uchiyama I."/>
            <person name="Ito T."/>
            <person name="Fujiyama A."/>
            <person name="Inagaki F."/>
            <person name="Takami H."/>
        </authorList>
    </citation>
    <scope>NUCLEOTIDE SEQUENCE</scope>
    <source>
        <strain evidence="5">Expedition CK06-06</strain>
    </source>
</reference>
<proteinExistence type="predicted"/>
<keyword evidence="3" id="KW-0786">Thiamine pyrophosphate</keyword>
<evidence type="ECO:0000259" key="4">
    <source>
        <dbReference type="Pfam" id="PF02780"/>
    </source>
</evidence>
<dbReference type="EMBL" id="BARS01006702">
    <property type="protein sequence ID" value="GAF72449.1"/>
    <property type="molecule type" value="Genomic_DNA"/>
</dbReference>
<gene>
    <name evidence="5" type="ORF">S01H1_13013</name>
</gene>
<organism evidence="5">
    <name type="scientific">marine sediment metagenome</name>
    <dbReference type="NCBI Taxonomy" id="412755"/>
    <lineage>
        <taxon>unclassified sequences</taxon>
        <taxon>metagenomes</taxon>
        <taxon>ecological metagenomes</taxon>
    </lineage>
</organism>
<feature type="non-terminal residue" evidence="5">
    <location>
        <position position="1"/>
    </location>
</feature>
<sequence>AIKRSGRDLTIVAYSNMVLTAQAAAEKLEKEGISVEIVDPRTLNPLDIHTIVASVKKTHRVIVVEEDWKTGGVGAEISSQIYEHAFTALDAPIMRVAGKDTPMPYAKNLEHAAIPQVEDIIQAAINLL</sequence>
<comment type="cofactor">
    <cofactor evidence="1">
        <name>thiamine diphosphate</name>
        <dbReference type="ChEBI" id="CHEBI:58937"/>
    </cofactor>
</comment>
<dbReference type="PANTHER" id="PTHR43257">
    <property type="entry name" value="PYRUVATE DEHYDROGENASE E1 COMPONENT BETA SUBUNIT"/>
    <property type="match status" value="1"/>
</dbReference>
<evidence type="ECO:0000256" key="3">
    <source>
        <dbReference type="ARBA" id="ARBA00023052"/>
    </source>
</evidence>
<name>X0RUG1_9ZZZZ</name>
<feature type="domain" description="Transketolase C-terminal" evidence="4">
    <location>
        <begin position="2"/>
        <end position="120"/>
    </location>
</feature>
<evidence type="ECO:0000256" key="1">
    <source>
        <dbReference type="ARBA" id="ARBA00001964"/>
    </source>
</evidence>
<keyword evidence="2" id="KW-0560">Oxidoreductase</keyword>
<evidence type="ECO:0000313" key="5">
    <source>
        <dbReference type="EMBL" id="GAF72449.1"/>
    </source>
</evidence>
<accession>X0RUG1</accession>
<comment type="caution">
    <text evidence="5">The sequence shown here is derived from an EMBL/GenBank/DDBJ whole genome shotgun (WGS) entry which is preliminary data.</text>
</comment>
<dbReference type="GO" id="GO:0016491">
    <property type="term" value="F:oxidoreductase activity"/>
    <property type="evidence" value="ECO:0007669"/>
    <property type="project" value="UniProtKB-KW"/>
</dbReference>
<evidence type="ECO:0000256" key="2">
    <source>
        <dbReference type="ARBA" id="ARBA00023002"/>
    </source>
</evidence>
<protein>
    <recommendedName>
        <fullName evidence="4">Transketolase C-terminal domain-containing protein</fullName>
    </recommendedName>
</protein>
<dbReference type="Pfam" id="PF02780">
    <property type="entry name" value="Transketolase_C"/>
    <property type="match status" value="1"/>
</dbReference>
<dbReference type="FunFam" id="3.40.50.920:FF:000001">
    <property type="entry name" value="Pyruvate dehydrogenase E1 beta subunit"/>
    <property type="match status" value="1"/>
</dbReference>
<dbReference type="AlphaFoldDB" id="X0RUG1"/>
<dbReference type="InterPro" id="IPR009014">
    <property type="entry name" value="Transketo_C/PFOR_II"/>
</dbReference>
<dbReference type="Gene3D" id="3.40.50.920">
    <property type="match status" value="1"/>
</dbReference>
<dbReference type="SUPFAM" id="SSF52922">
    <property type="entry name" value="TK C-terminal domain-like"/>
    <property type="match status" value="1"/>
</dbReference>
<dbReference type="PANTHER" id="PTHR43257:SF2">
    <property type="entry name" value="PYRUVATE DEHYDROGENASE E1 COMPONENT SUBUNIT BETA"/>
    <property type="match status" value="1"/>
</dbReference>
<dbReference type="InterPro" id="IPR033248">
    <property type="entry name" value="Transketolase_C"/>
</dbReference>